<dbReference type="SUPFAM" id="SSF53850">
    <property type="entry name" value="Periplasmic binding protein-like II"/>
    <property type="match status" value="1"/>
</dbReference>
<evidence type="ECO:0000313" key="3">
    <source>
        <dbReference type="EMBL" id="RHZ98590.1"/>
    </source>
</evidence>
<proteinExistence type="predicted"/>
<evidence type="ECO:0000259" key="2">
    <source>
        <dbReference type="Pfam" id="PF09084"/>
    </source>
</evidence>
<reference evidence="3 4" key="1">
    <citation type="submission" date="2018-08" db="EMBL/GenBank/DDBJ databases">
        <title>Draft genome sequence of Rhodobacter sphaeroides FY.</title>
        <authorList>
            <person name="Rayyan A."/>
            <person name="Meyer T.E."/>
            <person name="Kyndt J.A."/>
        </authorList>
    </citation>
    <scope>NUCLEOTIDE SEQUENCE [LARGE SCALE GENOMIC DNA]</scope>
    <source>
        <strain evidence="3 4">FY</strain>
    </source>
</reference>
<dbReference type="AlphaFoldDB" id="A0AAX1UR06"/>
<feature type="signal peptide" evidence="1">
    <location>
        <begin position="1"/>
        <end position="25"/>
    </location>
</feature>
<dbReference type="EMBL" id="QWGP01000001">
    <property type="protein sequence ID" value="RHZ98590.1"/>
    <property type="molecule type" value="Genomic_DNA"/>
</dbReference>
<dbReference type="PANTHER" id="PTHR30024:SF2">
    <property type="entry name" value="ABC TRANSPORTER SUBSTRATE-BINDING PROTEIN"/>
    <property type="match status" value="1"/>
</dbReference>
<dbReference type="Proteomes" id="UP000266305">
    <property type="component" value="Unassembled WGS sequence"/>
</dbReference>
<feature type="chain" id="PRO_5043712985" evidence="1">
    <location>
        <begin position="26"/>
        <end position="335"/>
    </location>
</feature>
<sequence length="335" mass="36150">MKIHKTLTPWAAALLLASTAWPALAEVSTVRLAKQFGIGYLPLTLVEELDLLEKHAAASGHEITTEWLRFTGGSGMNEALLSGNLDLAAGGTGPLFTIWARTRENLKIKGVAALASMPLHLMTSNPEVKTLADFGQGDKIALPAVKTSIQAVTLQMASKQAFGADKATAMDAFTVSMGHPDAQLALTGGQSEVTAHFGSPPFQNLEAKVEGIHKVLDSYDVLGGSHTFTVVWAADKFISENPEITKAFMAALEESMELIRTDPEKAAEIWMAAERSPLSREEVVALIQDEQTVWTTTPERTLPYVEFLSESGLIKTSAEDWSEIFFDTMSGKEGS</sequence>
<dbReference type="InterPro" id="IPR015168">
    <property type="entry name" value="SsuA/THI5"/>
</dbReference>
<evidence type="ECO:0000256" key="1">
    <source>
        <dbReference type="SAM" id="SignalP"/>
    </source>
</evidence>
<comment type="caution">
    <text evidence="3">The sequence shown here is derived from an EMBL/GenBank/DDBJ whole genome shotgun (WGS) entry which is preliminary data.</text>
</comment>
<dbReference type="Pfam" id="PF09084">
    <property type="entry name" value="NMT1"/>
    <property type="match status" value="1"/>
</dbReference>
<accession>A0AAX1UR06</accession>
<gene>
    <name evidence="3" type="ORF">D1114_00430</name>
</gene>
<protein>
    <submittedName>
        <fullName evidence="3">ABC transporter substrate-binding protein</fullName>
    </submittedName>
</protein>
<evidence type="ECO:0000313" key="4">
    <source>
        <dbReference type="Proteomes" id="UP000266305"/>
    </source>
</evidence>
<feature type="domain" description="SsuA/THI5-like" evidence="2">
    <location>
        <begin position="75"/>
        <end position="266"/>
    </location>
</feature>
<dbReference type="RefSeq" id="WP_002723686.1">
    <property type="nucleotide sequence ID" value="NZ_QWGP01000001.1"/>
</dbReference>
<organism evidence="3 4">
    <name type="scientific">Cereibacter sphaeroides</name>
    <name type="common">Rhodobacter sphaeroides</name>
    <dbReference type="NCBI Taxonomy" id="1063"/>
    <lineage>
        <taxon>Bacteria</taxon>
        <taxon>Pseudomonadati</taxon>
        <taxon>Pseudomonadota</taxon>
        <taxon>Alphaproteobacteria</taxon>
        <taxon>Rhodobacterales</taxon>
        <taxon>Paracoccaceae</taxon>
        <taxon>Cereibacter</taxon>
    </lineage>
</organism>
<dbReference type="PANTHER" id="PTHR30024">
    <property type="entry name" value="ALIPHATIC SULFONATES-BINDING PROTEIN-RELATED"/>
    <property type="match status" value="1"/>
</dbReference>
<keyword evidence="1" id="KW-0732">Signal</keyword>
<name>A0AAX1UR06_CERSP</name>
<dbReference type="Gene3D" id="3.40.190.10">
    <property type="entry name" value="Periplasmic binding protein-like II"/>
    <property type="match status" value="2"/>
</dbReference>